<dbReference type="KEGG" id="nzl:D0T92_04735"/>
<keyword evidence="1" id="KW-0175">Coiled coil</keyword>
<reference evidence="2 3" key="1">
    <citation type="submission" date="2018-08" db="EMBL/GenBank/DDBJ databases">
        <title>Neisseria zalophi ATCC BAA-2455 complete genome.</title>
        <authorList>
            <person name="Veseli I.A."/>
            <person name="Buttler R."/>
            <person name="Mascarenhas dos Santos A.C."/>
            <person name="Pombert J.-F."/>
        </authorList>
    </citation>
    <scope>NUCLEOTIDE SEQUENCE [LARGE SCALE GENOMIC DNA]</scope>
    <source>
        <strain evidence="2 3">ATCC BAA-2455</strain>
    </source>
</reference>
<name>A0A5J6PU71_9NEIS</name>
<gene>
    <name evidence="2" type="ORF">D0T92_04735</name>
</gene>
<dbReference type="Proteomes" id="UP000325713">
    <property type="component" value="Chromosome"/>
</dbReference>
<feature type="coiled-coil region" evidence="1">
    <location>
        <begin position="33"/>
        <end position="156"/>
    </location>
</feature>
<dbReference type="InterPro" id="IPR011990">
    <property type="entry name" value="TPR-like_helical_dom_sf"/>
</dbReference>
<evidence type="ECO:0000256" key="1">
    <source>
        <dbReference type="SAM" id="Coils"/>
    </source>
</evidence>
<dbReference type="SUPFAM" id="SSF48452">
    <property type="entry name" value="TPR-like"/>
    <property type="match status" value="2"/>
</dbReference>
<accession>A0A5J6PU71</accession>
<dbReference type="Gene3D" id="1.25.40.10">
    <property type="entry name" value="Tetratricopeptide repeat domain"/>
    <property type="match status" value="3"/>
</dbReference>
<organism evidence="2 3">
    <name type="scientific">Neisseria zalophi</name>
    <dbReference type="NCBI Taxonomy" id="640030"/>
    <lineage>
        <taxon>Bacteria</taxon>
        <taxon>Pseudomonadati</taxon>
        <taxon>Pseudomonadota</taxon>
        <taxon>Betaproteobacteria</taxon>
        <taxon>Neisseriales</taxon>
        <taxon>Neisseriaceae</taxon>
        <taxon>Neisseria</taxon>
    </lineage>
</organism>
<evidence type="ECO:0000313" key="2">
    <source>
        <dbReference type="EMBL" id="QEY25906.1"/>
    </source>
</evidence>
<dbReference type="EMBL" id="CP031700">
    <property type="protein sequence ID" value="QEY25906.1"/>
    <property type="molecule type" value="Genomic_DNA"/>
</dbReference>
<evidence type="ECO:0000313" key="3">
    <source>
        <dbReference type="Proteomes" id="UP000325713"/>
    </source>
</evidence>
<dbReference type="OrthoDB" id="101857at2"/>
<sequence>MRNTSIQTGDINSGGYVSIGNTTQNNFYKSIEWKDLENKRKKIQEQINTCRKNIEKYPEDDDFRKESAKREQEYHACLDEIQQFQNEVTQLAEKFRQIKIDNERLKKAYEAFQNGEYSKARTILDTEESLQEHNNLLEQRTKLQQETAKHNELSKKKAKEWVLSAHLNAIDYSKGDERINNAKKLFERAMEVDSTPASSIEYAQFLSHNNDLQKAEEIYTNTLKKCEILVSENQKDNLMYLTLCLGGFAILLNKYAHRWNDAEHYYRRAIEAFNQIENKTKKHIYIYIQLLVSFANLLDLCYRHSEAKSLYDKCLIKMDEIHMPDNILRASVYSDLGLMLKNIGQFEESKYFLLKSLKIQKIFVKEDSKILIHLISTLNILGNLLCSNIKKESDSKEAQKYYQESLENLNTLIKRDGSIHKKLEMEIYASYATFLNDIWEKDRTKGDIQQIEKYYKKAISSYQYLNILNPNVDKQHFGLILQNYGTFKSALNKIVDAENLYKKSLEILEEINKNISKENNIGIQDLITLTLTNLGNLYRSKTDNGYLKAKDFYERALDIQIILTQKSSTYPLETLFFLIKNIDLFLKLSKQQNIEIDNQFIKKHKQAINLLTKSINTKKAI</sequence>
<dbReference type="SMART" id="SM00028">
    <property type="entry name" value="TPR"/>
    <property type="match status" value="4"/>
</dbReference>
<proteinExistence type="predicted"/>
<protein>
    <submittedName>
        <fullName evidence="2">Tetratricopeptide repeat protein</fullName>
    </submittedName>
</protein>
<dbReference type="AlphaFoldDB" id="A0A5J6PU71"/>
<keyword evidence="3" id="KW-1185">Reference proteome</keyword>
<dbReference type="InterPro" id="IPR019734">
    <property type="entry name" value="TPR_rpt"/>
</dbReference>
<dbReference type="RefSeq" id="WP_151050688.1">
    <property type="nucleotide sequence ID" value="NZ_CP031700.1"/>
</dbReference>